<feature type="region of interest" description="Disordered" evidence="1">
    <location>
        <begin position="146"/>
        <end position="174"/>
    </location>
</feature>
<evidence type="ECO:0000256" key="1">
    <source>
        <dbReference type="SAM" id="MobiDB-lite"/>
    </source>
</evidence>
<name>A0ABM8T9H8_9BURK</name>
<evidence type="ECO:0000313" key="2">
    <source>
        <dbReference type="EMBL" id="CAG2129190.1"/>
    </source>
</evidence>
<comment type="caution">
    <text evidence="2">The sequence shown here is derived from an EMBL/GenBank/DDBJ whole genome shotgun (WGS) entry which is preliminary data.</text>
</comment>
<dbReference type="InterPro" id="IPR009061">
    <property type="entry name" value="DNA-bd_dom_put_sf"/>
</dbReference>
<dbReference type="InterPro" id="IPR010906">
    <property type="entry name" value="Phage_lambda_Nu1_terminase-ssu"/>
</dbReference>
<proteinExistence type="predicted"/>
<feature type="compositionally biased region" description="Acidic residues" evidence="1">
    <location>
        <begin position="164"/>
        <end position="174"/>
    </location>
</feature>
<dbReference type="Gene3D" id="1.10.10.10">
    <property type="entry name" value="Winged helix-like DNA-binding domain superfamily/Winged helix DNA-binding domain"/>
    <property type="match status" value="1"/>
</dbReference>
<gene>
    <name evidence="2" type="ORF">LMG26411_00134</name>
</gene>
<dbReference type="Proteomes" id="UP000672657">
    <property type="component" value="Unassembled WGS sequence"/>
</dbReference>
<dbReference type="InterPro" id="IPR036388">
    <property type="entry name" value="WH-like_DNA-bd_sf"/>
</dbReference>
<keyword evidence="3" id="KW-1185">Reference proteome</keyword>
<sequence>MGKTVNLQELAEITGFAVQTLIRWQKDEGMPVKLSGQRGRGNEYDTSAVIGWLTQRELHRAGLSSPKDELDRARKIEVEIRIGEKLKMLAPAAEFESRWSGHIEAAKTELLLLGGKLADAVFEKHGVEIDEQLVLPYIEECLAKLQHLDEDDDGDPDAEHPDDAFDDEEDDDDG</sequence>
<dbReference type="Pfam" id="PF07471">
    <property type="entry name" value="Phage_Nu1"/>
    <property type="match status" value="1"/>
</dbReference>
<reference evidence="2 3" key="1">
    <citation type="submission" date="2021-03" db="EMBL/GenBank/DDBJ databases">
        <authorList>
            <person name="Peeters C."/>
        </authorList>
    </citation>
    <scope>NUCLEOTIDE SEQUENCE [LARGE SCALE GENOMIC DNA]</scope>
    <source>
        <strain evidence="2 3">LMG 26411</strain>
    </source>
</reference>
<dbReference type="SUPFAM" id="SSF46955">
    <property type="entry name" value="Putative DNA-binding domain"/>
    <property type="match status" value="1"/>
</dbReference>
<dbReference type="EMBL" id="CAJPVI010000001">
    <property type="protein sequence ID" value="CAG2129190.1"/>
    <property type="molecule type" value="Genomic_DNA"/>
</dbReference>
<dbReference type="RefSeq" id="WP_211951385.1">
    <property type="nucleotide sequence ID" value="NZ_CAJPVI010000001.1"/>
</dbReference>
<protein>
    <recommendedName>
        <fullName evidence="4">DNA packaging protein</fullName>
    </recommendedName>
</protein>
<organism evidence="2 3">
    <name type="scientific">Cupriavidus numazuensis</name>
    <dbReference type="NCBI Taxonomy" id="221992"/>
    <lineage>
        <taxon>Bacteria</taxon>
        <taxon>Pseudomonadati</taxon>
        <taxon>Pseudomonadota</taxon>
        <taxon>Betaproteobacteria</taxon>
        <taxon>Burkholderiales</taxon>
        <taxon>Burkholderiaceae</taxon>
        <taxon>Cupriavidus</taxon>
    </lineage>
</organism>
<evidence type="ECO:0008006" key="4">
    <source>
        <dbReference type="Google" id="ProtNLM"/>
    </source>
</evidence>
<accession>A0ABM8T9H8</accession>
<evidence type="ECO:0000313" key="3">
    <source>
        <dbReference type="Proteomes" id="UP000672657"/>
    </source>
</evidence>